<dbReference type="EC" id="3.4.19.12" evidence="2"/>
<comment type="caution">
    <text evidence="8">The sequence shown here is derived from an EMBL/GenBank/DDBJ whole genome shotgun (WGS) entry which is preliminary data.</text>
</comment>
<dbReference type="InterPro" id="IPR038765">
    <property type="entry name" value="Papain-like_cys_pep_sf"/>
</dbReference>
<proteinExistence type="predicted"/>
<evidence type="ECO:0000256" key="4">
    <source>
        <dbReference type="ARBA" id="ARBA00022786"/>
    </source>
</evidence>
<feature type="domain" description="OTU" evidence="7">
    <location>
        <begin position="76"/>
        <end position="287"/>
    </location>
</feature>
<sequence>MESSERDQEEATSESAKKLQEYEATVAQQNAIQEEIKKAQPLVGKAVSPSALSPEYTDNVKPGFLKGIEYLSKRYARLRPVRGDGNCFYRALTFALLENLVLKLRSGDAAAAQAAKAEAQRLVDKGKPMKESCQTLLSLGYEEVSFDMFSAELLEALEGIETTTPESLEAKFNEDGGSGEYIMWFCRLLTSAFIKSHPSRFESFLIGDTVDTFCAREVEPLGVECEQLQIIALCEQLDIGVRIEYLNGEDFDASKGLDAVPVNMDGRQEAAAELLFRPGHYDILYTA</sequence>
<evidence type="ECO:0000313" key="8">
    <source>
        <dbReference type="EMBL" id="KAG5189913.1"/>
    </source>
</evidence>
<name>A0A835ZBB3_9STRA</name>
<dbReference type="PANTHER" id="PTHR12931">
    <property type="entry name" value="UBIQUITIN THIOLESTERASE PROTEIN OTUB"/>
    <property type="match status" value="1"/>
</dbReference>
<dbReference type="GO" id="GO:0043130">
    <property type="term" value="F:ubiquitin binding"/>
    <property type="evidence" value="ECO:0007669"/>
    <property type="project" value="TreeGrafter"/>
</dbReference>
<dbReference type="InterPro" id="IPR042468">
    <property type="entry name" value="Peptidase_C65_otubain_sub1"/>
</dbReference>
<evidence type="ECO:0000256" key="2">
    <source>
        <dbReference type="ARBA" id="ARBA00012759"/>
    </source>
</evidence>
<evidence type="ECO:0000256" key="1">
    <source>
        <dbReference type="ARBA" id="ARBA00000707"/>
    </source>
</evidence>
<dbReference type="PANTHER" id="PTHR12931:SF15">
    <property type="entry name" value="UBIQUITIN THIOESTERASE OTUBAIN-LIKE"/>
    <property type="match status" value="1"/>
</dbReference>
<dbReference type="AlphaFoldDB" id="A0A835ZBB3"/>
<dbReference type="Pfam" id="PF10275">
    <property type="entry name" value="Peptidase_C65"/>
    <property type="match status" value="1"/>
</dbReference>
<evidence type="ECO:0000259" key="7">
    <source>
        <dbReference type="PROSITE" id="PS50802"/>
    </source>
</evidence>
<keyword evidence="9" id="KW-1185">Reference proteome</keyword>
<evidence type="ECO:0000256" key="3">
    <source>
        <dbReference type="ARBA" id="ARBA00022670"/>
    </source>
</evidence>
<keyword evidence="4" id="KW-0833">Ubl conjugation pathway</keyword>
<dbReference type="InterPro" id="IPR003323">
    <property type="entry name" value="OTU_dom"/>
</dbReference>
<dbReference type="Gene3D" id="1.20.1300.20">
    <property type="entry name" value="Peptidase C65 Otubain, subdomain 2"/>
    <property type="match status" value="1"/>
</dbReference>
<dbReference type="GO" id="GO:0005634">
    <property type="term" value="C:nucleus"/>
    <property type="evidence" value="ECO:0007669"/>
    <property type="project" value="TreeGrafter"/>
</dbReference>
<dbReference type="Proteomes" id="UP000664859">
    <property type="component" value="Unassembled WGS sequence"/>
</dbReference>
<evidence type="ECO:0000313" key="9">
    <source>
        <dbReference type="Proteomes" id="UP000664859"/>
    </source>
</evidence>
<dbReference type="GO" id="GO:0004843">
    <property type="term" value="F:cysteine-type deubiquitinase activity"/>
    <property type="evidence" value="ECO:0007669"/>
    <property type="project" value="UniProtKB-EC"/>
</dbReference>
<gene>
    <name evidence="8" type="ORF">JKP88DRAFT_352946</name>
</gene>
<evidence type="ECO:0000256" key="5">
    <source>
        <dbReference type="ARBA" id="ARBA00022801"/>
    </source>
</evidence>
<dbReference type="GO" id="GO:0071108">
    <property type="term" value="P:protein K48-linked deubiquitination"/>
    <property type="evidence" value="ECO:0007669"/>
    <property type="project" value="TreeGrafter"/>
</dbReference>
<dbReference type="SUPFAM" id="SSF54001">
    <property type="entry name" value="Cysteine proteinases"/>
    <property type="match status" value="1"/>
</dbReference>
<comment type="catalytic activity">
    <reaction evidence="1">
        <text>Thiol-dependent hydrolysis of ester, thioester, amide, peptide and isopeptide bonds formed by the C-terminal Gly of ubiquitin (a 76-residue protein attached to proteins as an intracellular targeting signal).</text>
        <dbReference type="EC" id="3.4.19.12"/>
    </reaction>
</comment>
<dbReference type="GO" id="GO:0006508">
    <property type="term" value="P:proteolysis"/>
    <property type="evidence" value="ECO:0007669"/>
    <property type="project" value="UniProtKB-KW"/>
</dbReference>
<dbReference type="EMBL" id="JAFCMP010000043">
    <property type="protein sequence ID" value="KAG5189913.1"/>
    <property type="molecule type" value="Genomic_DNA"/>
</dbReference>
<evidence type="ECO:0000256" key="6">
    <source>
        <dbReference type="ARBA" id="ARBA00022807"/>
    </source>
</evidence>
<keyword evidence="3" id="KW-0645">Protease</keyword>
<dbReference type="CDD" id="cd22749">
    <property type="entry name" value="Otubain_C65"/>
    <property type="match status" value="1"/>
</dbReference>
<dbReference type="Gene3D" id="3.30.200.60">
    <property type="entry name" value="Peptidase C65 Otubain, subdomain 1"/>
    <property type="match status" value="1"/>
</dbReference>
<protein>
    <recommendedName>
        <fullName evidence="2">ubiquitinyl hydrolase 1</fullName>
        <ecNumber evidence="2">3.4.19.12</ecNumber>
    </recommendedName>
</protein>
<dbReference type="OrthoDB" id="18915at2759"/>
<keyword evidence="6" id="KW-0788">Thiol protease</keyword>
<dbReference type="InterPro" id="IPR019400">
    <property type="entry name" value="Peptidase_C65_otubain"/>
</dbReference>
<reference evidence="8" key="1">
    <citation type="submission" date="2021-02" db="EMBL/GenBank/DDBJ databases">
        <title>First Annotated Genome of the Yellow-green Alga Tribonema minus.</title>
        <authorList>
            <person name="Mahan K.M."/>
        </authorList>
    </citation>
    <scope>NUCLEOTIDE SEQUENCE</scope>
    <source>
        <strain evidence="8">UTEX B ZZ1240</strain>
    </source>
</reference>
<dbReference type="InterPro" id="IPR042467">
    <property type="entry name" value="Peptidase_C65_otubain_sub2"/>
</dbReference>
<accession>A0A835ZBB3</accession>
<keyword evidence="5" id="KW-0378">Hydrolase</keyword>
<organism evidence="8 9">
    <name type="scientific">Tribonema minus</name>
    <dbReference type="NCBI Taxonomy" id="303371"/>
    <lineage>
        <taxon>Eukaryota</taxon>
        <taxon>Sar</taxon>
        <taxon>Stramenopiles</taxon>
        <taxon>Ochrophyta</taxon>
        <taxon>PX clade</taxon>
        <taxon>Xanthophyceae</taxon>
        <taxon>Tribonematales</taxon>
        <taxon>Tribonemataceae</taxon>
        <taxon>Tribonema</taxon>
    </lineage>
</organism>
<dbReference type="PROSITE" id="PS50802">
    <property type="entry name" value="OTU"/>
    <property type="match status" value="1"/>
</dbReference>